<dbReference type="EMBL" id="CP051682">
    <property type="protein sequence ID" value="QJD95682.1"/>
    <property type="molecule type" value="Genomic_DNA"/>
</dbReference>
<dbReference type="AlphaFoldDB" id="A0A7L5DX58"/>
<dbReference type="RefSeq" id="WP_169606690.1">
    <property type="nucleotide sequence ID" value="NZ_CP051682.1"/>
</dbReference>
<organism evidence="2 3">
    <name type="scientific">Mucilaginibacter robiniae</name>
    <dbReference type="NCBI Taxonomy" id="2728022"/>
    <lineage>
        <taxon>Bacteria</taxon>
        <taxon>Pseudomonadati</taxon>
        <taxon>Bacteroidota</taxon>
        <taxon>Sphingobacteriia</taxon>
        <taxon>Sphingobacteriales</taxon>
        <taxon>Sphingobacteriaceae</taxon>
        <taxon>Mucilaginibacter</taxon>
    </lineage>
</organism>
<evidence type="ECO:0000313" key="3">
    <source>
        <dbReference type="Proteomes" id="UP000503278"/>
    </source>
</evidence>
<dbReference type="InterPro" id="IPR010664">
    <property type="entry name" value="LipoPS_assembly_LptC-rel"/>
</dbReference>
<dbReference type="InterPro" id="IPR026265">
    <property type="entry name" value="LptC"/>
</dbReference>
<dbReference type="Gene3D" id="2.60.450.10">
    <property type="entry name" value="Lipopolysaccharide (LPS) transport protein A like domain"/>
    <property type="match status" value="1"/>
</dbReference>
<proteinExistence type="predicted"/>
<feature type="region of interest" description="Disordered" evidence="1">
    <location>
        <begin position="180"/>
        <end position="200"/>
    </location>
</feature>
<dbReference type="Proteomes" id="UP000503278">
    <property type="component" value="Chromosome"/>
</dbReference>
<keyword evidence="3" id="KW-1185">Reference proteome</keyword>
<protein>
    <submittedName>
        <fullName evidence="2">LPS export ABC transporter periplasmic protein LptC</fullName>
    </submittedName>
</protein>
<name>A0A7L5DX58_9SPHI</name>
<sequence length="200" mass="22625">MIKQFNLQGIMRRRFHFFVGLGFVLFMLMLSACENDLKKVQQISAKDVNTPVDRTTGVDVIYSDSARVKAHMQTPLLLNYATAQPYREMPKGVKVVFYDKDLHTTSTITSEYAVTRNDNKIIELRKNVVATNNKGETFKSDELIWNEATRKVTSSKPVHITLSNGGYFNASGLETNEQFSPWSMPNTTGKLPVNQNVTQP</sequence>
<gene>
    <name evidence="2" type="primary">lptC</name>
    <name evidence="2" type="ORF">HH214_07265</name>
</gene>
<dbReference type="PROSITE" id="PS51257">
    <property type="entry name" value="PROKAR_LIPOPROTEIN"/>
    <property type="match status" value="1"/>
</dbReference>
<dbReference type="Pfam" id="PF06835">
    <property type="entry name" value="LptC"/>
    <property type="match status" value="1"/>
</dbReference>
<dbReference type="KEGG" id="mrob:HH214_07265"/>
<dbReference type="GO" id="GO:0015221">
    <property type="term" value="F:lipopolysaccharide transmembrane transporter activity"/>
    <property type="evidence" value="ECO:0007669"/>
    <property type="project" value="InterPro"/>
</dbReference>
<accession>A0A7L5DX58</accession>
<evidence type="ECO:0000256" key="1">
    <source>
        <dbReference type="SAM" id="MobiDB-lite"/>
    </source>
</evidence>
<dbReference type="NCBIfam" id="TIGR04409">
    <property type="entry name" value="LptC_YrbK"/>
    <property type="match status" value="1"/>
</dbReference>
<reference evidence="2 3" key="1">
    <citation type="submission" date="2020-04" db="EMBL/GenBank/DDBJ databases">
        <title>Genome sequencing of novel species.</title>
        <authorList>
            <person name="Heo J."/>
            <person name="Kim S.-J."/>
            <person name="Kim J.-S."/>
            <person name="Hong S.-B."/>
            <person name="Kwon S.-W."/>
        </authorList>
    </citation>
    <scope>NUCLEOTIDE SEQUENCE [LARGE SCALE GENOMIC DNA]</scope>
    <source>
        <strain evidence="2 3">F39-2</strain>
    </source>
</reference>
<dbReference type="GO" id="GO:0005886">
    <property type="term" value="C:plasma membrane"/>
    <property type="evidence" value="ECO:0007669"/>
    <property type="project" value="InterPro"/>
</dbReference>
<evidence type="ECO:0000313" key="2">
    <source>
        <dbReference type="EMBL" id="QJD95682.1"/>
    </source>
</evidence>